<feature type="region of interest" description="Disordered" evidence="1">
    <location>
        <begin position="132"/>
        <end position="155"/>
    </location>
</feature>
<evidence type="ECO:0000256" key="1">
    <source>
        <dbReference type="SAM" id="MobiDB-lite"/>
    </source>
</evidence>
<dbReference type="RefSeq" id="XP_001386499.2">
    <property type="nucleotide sequence ID" value="XM_001386462.1"/>
</dbReference>
<dbReference type="Proteomes" id="UP000002258">
    <property type="component" value="Chromosome 8"/>
</dbReference>
<keyword evidence="3" id="KW-1185">Reference proteome</keyword>
<gene>
    <name evidence="2" type="ORF">PICST_50332</name>
</gene>
<dbReference type="EMBL" id="CP000502">
    <property type="protein sequence ID" value="ABN68470.2"/>
    <property type="molecule type" value="Genomic_DNA"/>
</dbReference>
<evidence type="ECO:0000313" key="3">
    <source>
        <dbReference type="Proteomes" id="UP000002258"/>
    </source>
</evidence>
<feature type="non-terminal residue" evidence="2">
    <location>
        <position position="1"/>
    </location>
</feature>
<dbReference type="eggNOG" id="ENOG502S6BB">
    <property type="taxonomic scope" value="Eukaryota"/>
</dbReference>
<feature type="compositionally biased region" description="Low complexity" evidence="1">
    <location>
        <begin position="132"/>
        <end position="144"/>
    </location>
</feature>
<dbReference type="GeneID" id="4840954"/>
<protein>
    <submittedName>
        <fullName evidence="2">Zn-finger, CCHC type</fullName>
    </submittedName>
</protein>
<evidence type="ECO:0000313" key="2">
    <source>
        <dbReference type="EMBL" id="ABN68470.2"/>
    </source>
</evidence>
<dbReference type="InParanoid" id="A3M079"/>
<proteinExistence type="predicted"/>
<dbReference type="OrthoDB" id="4069967at2759"/>
<reference evidence="2 3" key="1">
    <citation type="journal article" date="2007" name="Nat. Biotechnol.">
        <title>Genome sequence of the lignocellulose-bioconverting and xylose-fermenting yeast Pichia stipitis.</title>
        <authorList>
            <person name="Jeffries T.W."/>
            <person name="Grigoriev I.V."/>
            <person name="Grimwood J."/>
            <person name="Laplaza J.M."/>
            <person name="Aerts A."/>
            <person name="Salamov A."/>
            <person name="Schmutz J."/>
            <person name="Lindquist E."/>
            <person name="Dehal P."/>
            <person name="Shapiro H."/>
            <person name="Jin Y.S."/>
            <person name="Passoth V."/>
            <person name="Richardson P.M."/>
        </authorList>
    </citation>
    <scope>NUCLEOTIDE SEQUENCE [LARGE SCALE GENOMIC DNA]</scope>
    <source>
        <strain evidence="3">ATCC 58785 / CBS 6054 / NBRC 10063 / NRRL Y-11545</strain>
    </source>
</reference>
<dbReference type="OMA" id="ISKPIEC"/>
<accession>A3M079</accession>
<dbReference type="KEGG" id="pic:PICST_50332"/>
<dbReference type="HOGENOM" id="CLU_125085_1_0_1"/>
<sequence length="178" mass="19770">GNKAKMSAMELSSTVDQLARVIISKNKQLEDLSSVYEKKLQTLNEYISKIQIALGNEVAGSSSIQSIVDDDFLAEIQKDISCPRCNSVLHDKSDDYEYIKIPKKTIRPTNMANTGKEFNPIKSPEVEKSISVGSVSSEVSSKNSSSHRHQQSKKICSYCKKPGHSRAKCYVRLSKPQS</sequence>
<name>A3M079_PICST</name>
<dbReference type="Pfam" id="PF16588">
    <property type="entry name" value="zf-C2H2_10"/>
    <property type="match status" value="1"/>
</dbReference>
<organism evidence="2 3">
    <name type="scientific">Scheffersomyces stipitis (strain ATCC 58785 / CBS 6054 / NBRC 10063 / NRRL Y-11545)</name>
    <name type="common">Yeast</name>
    <name type="synonym">Pichia stipitis</name>
    <dbReference type="NCBI Taxonomy" id="322104"/>
    <lineage>
        <taxon>Eukaryota</taxon>
        <taxon>Fungi</taxon>
        <taxon>Dikarya</taxon>
        <taxon>Ascomycota</taxon>
        <taxon>Saccharomycotina</taxon>
        <taxon>Pichiomycetes</taxon>
        <taxon>Debaryomycetaceae</taxon>
        <taxon>Scheffersomyces</taxon>
    </lineage>
</organism>
<dbReference type="AlphaFoldDB" id="A3M079"/>